<feature type="domain" description="Nitrogenase/oxidoreductase component 1" evidence="11">
    <location>
        <begin position="18"/>
        <end position="390"/>
    </location>
</feature>
<dbReference type="GO" id="GO:0016636">
    <property type="term" value="F:oxidoreductase activity, acting on the CH-CH group of donors, iron-sulfur protein as acceptor"/>
    <property type="evidence" value="ECO:0007669"/>
    <property type="project" value="UniProtKB-UniRule"/>
</dbReference>
<dbReference type="GO" id="GO:0036070">
    <property type="term" value="P:light-independent bacteriochlorophyll biosynthetic process"/>
    <property type="evidence" value="ECO:0007669"/>
    <property type="project" value="UniProtKB-UniRule"/>
</dbReference>
<keyword evidence="10" id="KW-0077">Bacteriochlorophyll biosynthesis</keyword>
<dbReference type="GO" id="GO:0051539">
    <property type="term" value="F:4 iron, 4 sulfur cluster binding"/>
    <property type="evidence" value="ECO:0007669"/>
    <property type="project" value="UniProtKB-UniRule"/>
</dbReference>
<dbReference type="GO" id="GO:0005524">
    <property type="term" value="F:ATP binding"/>
    <property type="evidence" value="ECO:0007669"/>
    <property type="project" value="UniProtKB-UniRule"/>
</dbReference>
<dbReference type="PIRSF" id="PIRSF000162">
    <property type="entry name" value="P_chlorophyll_rd"/>
    <property type="match status" value="1"/>
</dbReference>
<dbReference type="AlphaFoldDB" id="A0A2H3KG08"/>
<comment type="catalytic activity">
    <reaction evidence="10">
        <text>chlorophyllide a + oxidized 2[4Fe-4S]-[ferredoxin] + 2 ADP + 2 phosphate = protochlorophyllide a + reduced 2[4Fe-4S]-[ferredoxin] + 2 ATP + 2 H2O</text>
        <dbReference type="Rhea" id="RHEA:28202"/>
        <dbReference type="Rhea" id="RHEA-COMP:10002"/>
        <dbReference type="Rhea" id="RHEA-COMP:10004"/>
        <dbReference type="ChEBI" id="CHEBI:15377"/>
        <dbReference type="ChEBI" id="CHEBI:30616"/>
        <dbReference type="ChEBI" id="CHEBI:33722"/>
        <dbReference type="ChEBI" id="CHEBI:33723"/>
        <dbReference type="ChEBI" id="CHEBI:43474"/>
        <dbReference type="ChEBI" id="CHEBI:83348"/>
        <dbReference type="ChEBI" id="CHEBI:83350"/>
        <dbReference type="ChEBI" id="CHEBI:456216"/>
        <dbReference type="EC" id="1.3.7.7"/>
    </reaction>
</comment>
<keyword evidence="5 10" id="KW-0067">ATP-binding</keyword>
<dbReference type="InterPro" id="IPR005970">
    <property type="entry name" value="Protochl_reductN"/>
</dbReference>
<dbReference type="RefSeq" id="WP_097655347.1">
    <property type="nucleotide sequence ID" value="NZ_LYXE01000188.1"/>
</dbReference>
<keyword evidence="3 10" id="KW-0479">Metal-binding</keyword>
<protein>
    <recommendedName>
        <fullName evidence="10">Light-independent protochlorophyllide reductase subunit N</fullName>
        <shortName evidence="10">DPOR subunit N</shortName>
        <shortName evidence="10">LI-POR subunit N</shortName>
        <ecNumber evidence="10">1.3.7.7</ecNumber>
    </recommendedName>
</protein>
<name>A0A2H3KG08_9CHLR</name>
<accession>A0A2H3KG08</accession>
<keyword evidence="6 10" id="KW-0560">Oxidoreductase</keyword>
<evidence type="ECO:0000256" key="5">
    <source>
        <dbReference type="ARBA" id="ARBA00022840"/>
    </source>
</evidence>
<evidence type="ECO:0000256" key="3">
    <source>
        <dbReference type="ARBA" id="ARBA00022723"/>
    </source>
</evidence>
<evidence type="ECO:0000313" key="12">
    <source>
        <dbReference type="EMBL" id="PDV96623.1"/>
    </source>
</evidence>
<comment type="subunit">
    <text evidence="10">Protochlorophyllide reductase is composed of three subunits; BchL, BchN and BchB. Forms a heterotetramer of two BchB and two BchN subunits.</text>
</comment>
<dbReference type="NCBIfam" id="NF002768">
    <property type="entry name" value="PRK02842.1"/>
    <property type="match status" value="1"/>
</dbReference>
<dbReference type="PANTHER" id="PTHR39429">
    <property type="entry name" value="LIGHT-INDEPENDENT PROTOCHLOROPHYLLIDE REDUCTASE SUBUNIT N"/>
    <property type="match status" value="1"/>
</dbReference>
<comment type="similarity">
    <text evidence="10">Belongs to the BchN/ChlN family.</text>
</comment>
<dbReference type="Gene3D" id="3.40.50.1980">
    <property type="entry name" value="Nitrogenase molybdenum iron protein domain"/>
    <property type="match status" value="3"/>
</dbReference>
<dbReference type="EC" id="1.3.7.7" evidence="10"/>
<evidence type="ECO:0000313" key="13">
    <source>
        <dbReference type="Proteomes" id="UP000220922"/>
    </source>
</evidence>
<dbReference type="Proteomes" id="UP000220922">
    <property type="component" value="Unassembled WGS sequence"/>
</dbReference>
<dbReference type="NCBIfam" id="TIGR01279">
    <property type="entry name" value="DPOR_bchN"/>
    <property type="match status" value="1"/>
</dbReference>
<evidence type="ECO:0000259" key="11">
    <source>
        <dbReference type="Pfam" id="PF00148"/>
    </source>
</evidence>
<dbReference type="SUPFAM" id="SSF53807">
    <property type="entry name" value="Helical backbone' metal receptor"/>
    <property type="match status" value="1"/>
</dbReference>
<reference evidence="12 13" key="1">
    <citation type="submission" date="2016-05" db="EMBL/GenBank/DDBJ databases">
        <authorList>
            <person name="Lavstsen T."/>
            <person name="Jespersen J.S."/>
        </authorList>
    </citation>
    <scope>NUCLEOTIDE SEQUENCE [LARGE SCALE GENOMIC DNA]</scope>
    <source>
        <strain evidence="12 13">B7-9</strain>
    </source>
</reference>
<keyword evidence="8 10" id="KW-0411">Iron-sulfur</keyword>
<keyword evidence="4 10" id="KW-0547">Nucleotide-binding</keyword>
<keyword evidence="1 10" id="KW-0004">4Fe-4S</keyword>
<dbReference type="InterPro" id="IPR050293">
    <property type="entry name" value="LIPOR_BchN/ChlN"/>
</dbReference>
<dbReference type="GO" id="GO:0019685">
    <property type="term" value="P:photosynthesis, dark reaction"/>
    <property type="evidence" value="ECO:0007669"/>
    <property type="project" value="InterPro"/>
</dbReference>
<evidence type="ECO:0000256" key="1">
    <source>
        <dbReference type="ARBA" id="ARBA00022485"/>
    </source>
</evidence>
<keyword evidence="9 10" id="KW-0149">Chlorophyll biosynthesis</keyword>
<evidence type="ECO:0000256" key="4">
    <source>
        <dbReference type="ARBA" id="ARBA00022741"/>
    </source>
</evidence>
<proteinExistence type="inferred from homology"/>
<evidence type="ECO:0000256" key="9">
    <source>
        <dbReference type="ARBA" id="ARBA00023171"/>
    </source>
</evidence>
<comment type="pathway">
    <text evidence="10">Porphyrin-containing compound metabolism; bacteriochlorophyll biosynthesis (light-independent).</text>
</comment>
<feature type="binding site" evidence="10">
    <location>
        <position position="100"/>
    </location>
    <ligand>
        <name>[4Fe-4S] cluster</name>
        <dbReference type="ChEBI" id="CHEBI:49883"/>
        <note>ligand shared with heterodimeric partner</note>
    </ligand>
</feature>
<dbReference type="Pfam" id="PF00148">
    <property type="entry name" value="Oxidored_nitro"/>
    <property type="match status" value="1"/>
</dbReference>
<evidence type="ECO:0000256" key="7">
    <source>
        <dbReference type="ARBA" id="ARBA00023004"/>
    </source>
</evidence>
<feature type="binding site" evidence="10">
    <location>
        <position position="43"/>
    </location>
    <ligand>
        <name>[4Fe-4S] cluster</name>
        <dbReference type="ChEBI" id="CHEBI:49883"/>
        <note>ligand shared with heterodimeric partner</note>
    </ligand>
</feature>
<comment type="function">
    <text evidence="10">Component of the dark-operative protochlorophyllide reductase (DPOR) that uses Mg-ATP and reduced ferredoxin to reduce ring D of protochlorophyllide (Pchlide) to form chlorophyllide a (Chlide). This reaction is light-independent. The NB-protein (BchN-BchB) is the catalytic component of the complex.</text>
</comment>
<dbReference type="EMBL" id="LYXE01000188">
    <property type="protein sequence ID" value="PDV96623.1"/>
    <property type="molecule type" value="Genomic_DNA"/>
</dbReference>
<dbReference type="HAMAP" id="MF_00352">
    <property type="entry name" value="ChlN_BchN"/>
    <property type="match status" value="1"/>
</dbReference>
<keyword evidence="2 10" id="KW-0602">Photosynthesis</keyword>
<keyword evidence="7 10" id="KW-0408">Iron</keyword>
<feature type="binding site" evidence="10">
    <location>
        <position position="18"/>
    </location>
    <ligand>
        <name>[4Fe-4S] cluster</name>
        <dbReference type="ChEBI" id="CHEBI:49883"/>
        <note>ligand shared with heterodimeric partner</note>
    </ligand>
</feature>
<dbReference type="PANTHER" id="PTHR39429:SF3">
    <property type="entry name" value="LIGHT-INDEPENDENT PROTOCHLOROPHYLLIDE REDUCTASE SUBUNIT N"/>
    <property type="match status" value="1"/>
</dbReference>
<evidence type="ECO:0000256" key="10">
    <source>
        <dbReference type="HAMAP-Rule" id="MF_00352"/>
    </source>
</evidence>
<dbReference type="GO" id="GO:0046872">
    <property type="term" value="F:metal ion binding"/>
    <property type="evidence" value="ECO:0007669"/>
    <property type="project" value="UniProtKB-KW"/>
</dbReference>
<dbReference type="OrthoDB" id="495776at2"/>
<organism evidence="12 13">
    <name type="scientific">Candidatus Chloroploca asiatica</name>
    <dbReference type="NCBI Taxonomy" id="1506545"/>
    <lineage>
        <taxon>Bacteria</taxon>
        <taxon>Bacillati</taxon>
        <taxon>Chloroflexota</taxon>
        <taxon>Chloroflexia</taxon>
        <taxon>Chloroflexales</taxon>
        <taxon>Chloroflexineae</taxon>
        <taxon>Oscillochloridaceae</taxon>
        <taxon>Candidatus Chloroploca</taxon>
    </lineage>
</organism>
<dbReference type="UniPathway" id="UPA00671"/>
<comment type="caution">
    <text evidence="12">The sequence shown here is derived from an EMBL/GenBank/DDBJ whole genome shotgun (WGS) entry which is preliminary data.</text>
</comment>
<comment type="cofactor">
    <cofactor evidence="10">
        <name>[4Fe-4S] cluster</name>
        <dbReference type="ChEBI" id="CHEBI:49883"/>
    </cofactor>
    <text evidence="10">Binds 1 [4Fe-4S] cluster per heterodimer. The cluster is bound at the heterodimer interface by residues from both subunits.</text>
</comment>
<dbReference type="InterPro" id="IPR000510">
    <property type="entry name" value="Nase/OxRdtase_comp1"/>
</dbReference>
<dbReference type="GO" id="GO:0016730">
    <property type="term" value="F:oxidoreductase activity, acting on iron-sulfur proteins as donors"/>
    <property type="evidence" value="ECO:0007669"/>
    <property type="project" value="InterPro"/>
</dbReference>
<evidence type="ECO:0000256" key="8">
    <source>
        <dbReference type="ARBA" id="ARBA00023014"/>
    </source>
</evidence>
<gene>
    <name evidence="10" type="primary">bchN</name>
    <name evidence="12" type="ORF">A9Q02_06635</name>
</gene>
<evidence type="ECO:0000256" key="6">
    <source>
        <dbReference type="ARBA" id="ARBA00023002"/>
    </source>
</evidence>
<keyword evidence="13" id="KW-1185">Reference proteome</keyword>
<evidence type="ECO:0000256" key="2">
    <source>
        <dbReference type="ARBA" id="ARBA00022531"/>
    </source>
</evidence>
<sequence>MPPKAQFTREDGIYHSFCGLVSVGWLYQKIKDSFFLILGTHTCAHLLQNTMGVMIFARPRFAISLLEEADLSSAQPAIADQIAEITREHHPSVIFLLSSCTPEVMKVEFEGLAQSVSTPEVPVLFVPASGLDFTFSQSEDSVLQALIPFCPEAPPDDKRVVFLGSVNDAIADDFLFEASRLGIPVAGFLPANHFHELPPIGPGTIIAPLQPFLAKVANQLTNDRGATVMSSLFPFGPDGCRAFWEDLAAHFDLKVDLSEREAASWARIKEHTDLLKGKKVFLSADTLLELPLARFIRAAGAEVLECSTPYINRRFHARELALLDGVRLVEQANFERQLRSIAEEQPDLVISNIITANPLIGHGVVAKWGTEFIFSPIHGWAGVNTLVSLFTRALRRHARLDPLGNDPVWMAGVMPGAPEIIPLTRG</sequence>